<dbReference type="Proteomes" id="UP000034164">
    <property type="component" value="Unassembled WGS sequence"/>
</dbReference>
<reference evidence="3" key="1">
    <citation type="journal article" date="2015" name="PLoS Genet.">
        <title>The dynamic genome and transcriptome of the human fungal pathogen Blastomyces and close relative Emmonsia.</title>
        <authorList>
            <person name="Munoz J.F."/>
            <person name="Gauthier G.M."/>
            <person name="Desjardins C.A."/>
            <person name="Gallo J.E."/>
            <person name="Holder J."/>
            <person name="Sullivan T.D."/>
            <person name="Marty A.J."/>
            <person name="Carmen J.C."/>
            <person name="Chen Z."/>
            <person name="Ding L."/>
            <person name="Gujja S."/>
            <person name="Magrini V."/>
            <person name="Misas E."/>
            <person name="Mitreva M."/>
            <person name="Priest M."/>
            <person name="Saif S."/>
            <person name="Whiston E.A."/>
            <person name="Young S."/>
            <person name="Zeng Q."/>
            <person name="Goldman W.E."/>
            <person name="Mardis E.R."/>
            <person name="Taylor J.W."/>
            <person name="McEwen J.G."/>
            <person name="Clay O.K."/>
            <person name="Klein B.S."/>
            <person name="Cuomo C.A."/>
        </authorList>
    </citation>
    <scope>NUCLEOTIDE SEQUENCE [LARGE SCALE GENOMIC DNA]</scope>
    <source>
        <strain evidence="3">UAMH 3008</strain>
    </source>
</reference>
<dbReference type="InterPro" id="IPR029052">
    <property type="entry name" value="Metallo-depent_PP-like"/>
</dbReference>
<keyword evidence="1" id="KW-0472">Membrane</keyword>
<dbReference type="EMBL" id="LCZI01000501">
    <property type="protein sequence ID" value="KKZ66249.1"/>
    <property type="molecule type" value="Genomic_DNA"/>
</dbReference>
<organism evidence="2 3">
    <name type="scientific">[Emmonsia] crescens</name>
    <dbReference type="NCBI Taxonomy" id="73230"/>
    <lineage>
        <taxon>Eukaryota</taxon>
        <taxon>Fungi</taxon>
        <taxon>Dikarya</taxon>
        <taxon>Ascomycota</taxon>
        <taxon>Pezizomycotina</taxon>
        <taxon>Eurotiomycetes</taxon>
        <taxon>Eurotiomycetidae</taxon>
        <taxon>Onygenales</taxon>
        <taxon>Ajellomycetaceae</taxon>
        <taxon>Emergomyces</taxon>
    </lineage>
</organism>
<dbReference type="PANTHER" id="PTHR12905">
    <property type="entry name" value="METALLOPHOSPHOESTERASE"/>
    <property type="match status" value="1"/>
</dbReference>
<evidence type="ECO:0000313" key="2">
    <source>
        <dbReference type="EMBL" id="KKZ66249.1"/>
    </source>
</evidence>
<dbReference type="Gene3D" id="3.60.21.10">
    <property type="match status" value="1"/>
</dbReference>
<proteinExistence type="predicted"/>
<evidence type="ECO:0000313" key="3">
    <source>
        <dbReference type="Proteomes" id="UP000034164"/>
    </source>
</evidence>
<dbReference type="PANTHER" id="PTHR12905:SF0">
    <property type="entry name" value="CALCINEURIN-LIKE PHOSPHOESTERASE DOMAIN-CONTAINING PROTEIN"/>
    <property type="match status" value="1"/>
</dbReference>
<dbReference type="AlphaFoldDB" id="A0A0G2J4X9"/>
<keyword evidence="1" id="KW-0812">Transmembrane</keyword>
<dbReference type="InterPro" id="IPR051693">
    <property type="entry name" value="UPF0046_metallophosphoest"/>
</dbReference>
<name>A0A0G2J4X9_9EURO</name>
<comment type="caution">
    <text evidence="2">The sequence shown here is derived from an EMBL/GenBank/DDBJ whole genome shotgun (WGS) entry which is preliminary data.</text>
</comment>
<protein>
    <submittedName>
        <fullName evidence="2">Uncharacterized protein</fullName>
    </submittedName>
</protein>
<evidence type="ECO:0000256" key="1">
    <source>
        <dbReference type="SAM" id="Phobius"/>
    </source>
</evidence>
<feature type="transmembrane region" description="Helical" evidence="1">
    <location>
        <begin position="104"/>
        <end position="122"/>
    </location>
</feature>
<dbReference type="OrthoDB" id="630188at2759"/>
<dbReference type="VEuPathDB" id="FungiDB:EMCG_08020"/>
<sequence length="140" mass="16590">MSLSIYGSPWTPQYSVPAFQHLREEDAWNDLHPAEYRHVVVHGPLRFHLNRRDFHHAGCPLLGAEIARVKSRLVVFGYSHVTYGREEFVLDWTRRIYKEVMNSWAGWFSLVWMTGYVLFARLKLVFTSLAMTFLREQLYL</sequence>
<accession>A0A0G2J4X9</accession>
<keyword evidence="1" id="KW-1133">Transmembrane helix</keyword>
<gene>
    <name evidence="2" type="ORF">EMCG_08020</name>
</gene>